<reference evidence="1" key="1">
    <citation type="submission" date="2019-11" db="EMBL/GenBank/DDBJ databases">
        <title>Bipolaris sorokiniana Genome sequencing.</title>
        <authorList>
            <person name="Wang H."/>
        </authorList>
    </citation>
    <scope>NUCLEOTIDE SEQUENCE</scope>
</reference>
<gene>
    <name evidence="1" type="ORF">GGP41_002798</name>
</gene>
<comment type="caution">
    <text evidence="1">The sequence shown here is derived from an EMBL/GenBank/DDBJ whole genome shotgun (WGS) entry which is preliminary data.</text>
</comment>
<proteinExistence type="predicted"/>
<name>A0A8H5ZA92_COCSA</name>
<protein>
    <submittedName>
        <fullName evidence="1">Uncharacterized protein</fullName>
    </submittedName>
</protein>
<evidence type="ECO:0000313" key="1">
    <source>
        <dbReference type="EMBL" id="KAF5844288.1"/>
    </source>
</evidence>
<dbReference type="AlphaFoldDB" id="A0A8H5ZA92"/>
<organism evidence="1 2">
    <name type="scientific">Cochliobolus sativus</name>
    <name type="common">Common root rot and spot blotch fungus</name>
    <name type="synonym">Bipolaris sorokiniana</name>
    <dbReference type="NCBI Taxonomy" id="45130"/>
    <lineage>
        <taxon>Eukaryota</taxon>
        <taxon>Fungi</taxon>
        <taxon>Dikarya</taxon>
        <taxon>Ascomycota</taxon>
        <taxon>Pezizomycotina</taxon>
        <taxon>Dothideomycetes</taxon>
        <taxon>Pleosporomycetidae</taxon>
        <taxon>Pleosporales</taxon>
        <taxon>Pleosporineae</taxon>
        <taxon>Pleosporaceae</taxon>
        <taxon>Bipolaris</taxon>
    </lineage>
</organism>
<evidence type="ECO:0000313" key="2">
    <source>
        <dbReference type="Proteomes" id="UP000624244"/>
    </source>
</evidence>
<dbReference type="Proteomes" id="UP000624244">
    <property type="component" value="Unassembled WGS sequence"/>
</dbReference>
<accession>A0A8H5ZA92</accession>
<dbReference type="EMBL" id="WNKQ01000025">
    <property type="protein sequence ID" value="KAF5844288.1"/>
    <property type="molecule type" value="Genomic_DNA"/>
</dbReference>
<sequence>MDKLTLVFLLTTRDFDFMCADLKPNTTPRTEWNNLDLTFGDRAYQEFVFEASPRDGMPMIVKKSDWPS</sequence>